<dbReference type="AlphaFoldDB" id="A0A0W8FKI5"/>
<dbReference type="InterPro" id="IPR023404">
    <property type="entry name" value="rSAM_horseshoe"/>
</dbReference>
<comment type="caution">
    <text evidence="2">The sequence shown here is derived from an EMBL/GenBank/DDBJ whole genome shotgun (WGS) entry which is preliminary data.</text>
</comment>
<sequence>MNSEAVIIDGYVDEPACLGVPPYISPYIRSVAGVLVEHGHAPRYLTIDRLRDDTRLIGSLSRASIVVMIAGVTVPGSYIGGKPATLTEIQQIGVQAKAPTTAIGGPIAFGYAPQGGRKAIRQAIAGFDVTLRGPPAAALDSYLRGGSAAGSHDYAKLDRWSILGSPIIAQHPAFPFVVCELETASGCPRAAVGGCSFCTEPLYGLPRYRTVEGIAGEVGALYRNGARHFRLGRQPDLLAYGTGGRAEFPKPRPDLIEALFASVREAAPDLLTLHIDNINPGTIARHEEASRAALEAIVSGHTPGDVAAFGMETADPAVVSANNLKALPEDVFRAIEITNEVGGRRREGIPELLPGLNFVLGLAGETWQTYALNEAFLERVLKSGLLVRRVNIRQLMPFEGTPAYENNTLGLHGARYRTFKEHVRKHFDRPMLERVFPRGAVLRHLVVEISGSTSFARQLGSYPILAGIPLSLPVRTVLDAVVVDWGMRSVTALPCPVDINGLPVSALRRIPGIGKKRAAAIAAKRPFPDREAFSAAVGSTPIDPLLVFRPPGAPSP</sequence>
<name>A0A0W8FKI5_9ZZZZ</name>
<evidence type="ECO:0000313" key="2">
    <source>
        <dbReference type="EMBL" id="KUG21407.1"/>
    </source>
</evidence>
<accession>A0A0W8FKI5</accession>
<organism evidence="2">
    <name type="scientific">hydrocarbon metagenome</name>
    <dbReference type="NCBI Taxonomy" id="938273"/>
    <lineage>
        <taxon>unclassified sequences</taxon>
        <taxon>metagenomes</taxon>
        <taxon>ecological metagenomes</taxon>
    </lineage>
</organism>
<dbReference type="GO" id="GO:0051536">
    <property type="term" value="F:iron-sulfur cluster binding"/>
    <property type="evidence" value="ECO:0007669"/>
    <property type="project" value="InterPro"/>
</dbReference>
<evidence type="ECO:0000259" key="1">
    <source>
        <dbReference type="PROSITE" id="PS51918"/>
    </source>
</evidence>
<dbReference type="InterPro" id="IPR058240">
    <property type="entry name" value="rSAM_sf"/>
</dbReference>
<reference evidence="2" key="1">
    <citation type="journal article" date="2015" name="Proc. Natl. Acad. Sci. U.S.A.">
        <title>Networks of energetic and metabolic interactions define dynamics in microbial communities.</title>
        <authorList>
            <person name="Embree M."/>
            <person name="Liu J.K."/>
            <person name="Al-Bassam M.M."/>
            <person name="Zengler K."/>
        </authorList>
    </citation>
    <scope>NUCLEOTIDE SEQUENCE</scope>
</reference>
<gene>
    <name evidence="2" type="ORF">ASZ90_008842</name>
</gene>
<dbReference type="SFLD" id="SFLDS00029">
    <property type="entry name" value="Radical_SAM"/>
    <property type="match status" value="1"/>
</dbReference>
<dbReference type="SFLD" id="SFLDG01082">
    <property type="entry name" value="B12-binding_domain_containing"/>
    <property type="match status" value="1"/>
</dbReference>
<dbReference type="InterPro" id="IPR006638">
    <property type="entry name" value="Elp3/MiaA/NifB-like_rSAM"/>
</dbReference>
<dbReference type="Gene3D" id="3.80.30.20">
    <property type="entry name" value="tm_1862 like domain"/>
    <property type="match status" value="1"/>
</dbReference>
<dbReference type="Gene3D" id="1.10.150.320">
    <property type="entry name" value="Photosystem II 12 kDa extrinsic protein"/>
    <property type="match status" value="1"/>
</dbReference>
<dbReference type="SUPFAM" id="SSF102114">
    <property type="entry name" value="Radical SAM enzymes"/>
    <property type="match status" value="1"/>
</dbReference>
<protein>
    <recommendedName>
        <fullName evidence="1">Radical SAM core domain-containing protein</fullName>
    </recommendedName>
</protein>
<dbReference type="InterPro" id="IPR007197">
    <property type="entry name" value="rSAM"/>
</dbReference>
<feature type="domain" description="Radical SAM core" evidence="1">
    <location>
        <begin position="173"/>
        <end position="429"/>
    </location>
</feature>
<dbReference type="SUPFAM" id="SSF81585">
    <property type="entry name" value="PsbU/PolX domain-like"/>
    <property type="match status" value="1"/>
</dbReference>
<dbReference type="EMBL" id="LNQE01001064">
    <property type="protein sequence ID" value="KUG21407.1"/>
    <property type="molecule type" value="Genomic_DNA"/>
</dbReference>
<dbReference type="GO" id="GO:0003824">
    <property type="term" value="F:catalytic activity"/>
    <property type="evidence" value="ECO:0007669"/>
    <property type="project" value="InterPro"/>
</dbReference>
<dbReference type="PANTHER" id="PTHR43324:SF1">
    <property type="entry name" value="RADICAL SAM CORE DOMAIN-CONTAINING PROTEIN"/>
    <property type="match status" value="1"/>
</dbReference>
<dbReference type="PROSITE" id="PS51918">
    <property type="entry name" value="RADICAL_SAM"/>
    <property type="match status" value="1"/>
</dbReference>
<proteinExistence type="predicted"/>
<dbReference type="SMART" id="SM00729">
    <property type="entry name" value="Elp3"/>
    <property type="match status" value="1"/>
</dbReference>
<dbReference type="PANTHER" id="PTHR43324">
    <property type="match status" value="1"/>
</dbReference>
<dbReference type="CDD" id="cd01335">
    <property type="entry name" value="Radical_SAM"/>
    <property type="match status" value="1"/>
</dbReference>